<dbReference type="GO" id="GO:0003824">
    <property type="term" value="F:catalytic activity"/>
    <property type="evidence" value="ECO:0007669"/>
    <property type="project" value="InterPro"/>
</dbReference>
<evidence type="ECO:0000259" key="2">
    <source>
        <dbReference type="Pfam" id="PF01425"/>
    </source>
</evidence>
<dbReference type="PANTHER" id="PTHR11895:SF7">
    <property type="entry name" value="GLUTAMYL-TRNA(GLN) AMIDOTRANSFERASE SUBUNIT A, MITOCHONDRIAL"/>
    <property type="match status" value="1"/>
</dbReference>
<dbReference type="InterPro" id="IPR036928">
    <property type="entry name" value="AS_sf"/>
</dbReference>
<evidence type="ECO:0000313" key="4">
    <source>
        <dbReference type="Proteomes" id="UP000777265"/>
    </source>
</evidence>
<dbReference type="SUPFAM" id="SSF75304">
    <property type="entry name" value="Amidase signature (AS) enzymes"/>
    <property type="match status" value="1"/>
</dbReference>
<dbReference type="PANTHER" id="PTHR11895">
    <property type="entry name" value="TRANSAMIDASE"/>
    <property type="match status" value="1"/>
</dbReference>
<accession>A0A971M468</accession>
<dbReference type="Pfam" id="PF01425">
    <property type="entry name" value="Amidase"/>
    <property type="match status" value="2"/>
</dbReference>
<sequence length="406" mass="42918">MSETYTYRNNSPDTPAAGLPLTGTRLVVQPNISIRGWLCDAGSRALDGFVALQDATVITRLKNAGVSLIGSSQMNELGFGLAGETAIQALCRGEADIALVTDTMGEARCAAAGTGLFGFKPSFGIVSRFGLIGLVPSMECSGLVARNPGGIIDAMAAVAGKDADDPSMPDETPPDFTAARQAIKGPCSAGVVKECLDLLNETEVRAFRAGLALLEAAGAEIREVSLPDYNLFRAVHQVVASVEASSSAGKYDSVRYGHRSPSGKNWNEMYLSSRGESFGSLIKTFLFQGAYFQFEDYPAFEDACRIRNRLVQTCSDILGKVDFLVFPTRRIDHDPARAATIDDIYEAFLLTLPANVAGYPSVQVPLCALDSGVDIGLQITGRRLDDARLLSVAVGLASKVTGGGAA</sequence>
<reference evidence="3" key="1">
    <citation type="journal article" date="2020" name="Biotechnol. Biofuels">
        <title>New insights from the biogas microbiome by comprehensive genome-resolved metagenomics of nearly 1600 species originating from multiple anaerobic digesters.</title>
        <authorList>
            <person name="Campanaro S."/>
            <person name="Treu L."/>
            <person name="Rodriguez-R L.M."/>
            <person name="Kovalovszki A."/>
            <person name="Ziels R.M."/>
            <person name="Maus I."/>
            <person name="Zhu X."/>
            <person name="Kougias P.G."/>
            <person name="Basile A."/>
            <person name="Luo G."/>
            <person name="Schluter A."/>
            <person name="Konstantinidis K.T."/>
            <person name="Angelidaki I."/>
        </authorList>
    </citation>
    <scope>NUCLEOTIDE SEQUENCE</scope>
    <source>
        <strain evidence="3">AS06rmzACSIP_7</strain>
    </source>
</reference>
<dbReference type="InterPro" id="IPR000120">
    <property type="entry name" value="Amidase"/>
</dbReference>
<comment type="caution">
    <text evidence="3">The sequence shown here is derived from an EMBL/GenBank/DDBJ whole genome shotgun (WGS) entry which is preliminary data.</text>
</comment>
<proteinExistence type="inferred from homology"/>
<dbReference type="InterPro" id="IPR023631">
    <property type="entry name" value="Amidase_dom"/>
</dbReference>
<name>A0A971M468_9BACT</name>
<protein>
    <recommendedName>
        <fullName evidence="2">Amidase domain-containing protein</fullName>
    </recommendedName>
</protein>
<evidence type="ECO:0000313" key="3">
    <source>
        <dbReference type="EMBL" id="NLW35728.1"/>
    </source>
</evidence>
<dbReference type="Proteomes" id="UP000777265">
    <property type="component" value="Unassembled WGS sequence"/>
</dbReference>
<dbReference type="AlphaFoldDB" id="A0A971M468"/>
<dbReference type="Gene3D" id="3.90.1300.10">
    <property type="entry name" value="Amidase signature (AS) domain"/>
    <property type="match status" value="1"/>
</dbReference>
<feature type="domain" description="Amidase" evidence="2">
    <location>
        <begin position="18"/>
        <end position="85"/>
    </location>
</feature>
<comment type="similarity">
    <text evidence="1">Belongs to the amidase family.</text>
</comment>
<reference evidence="3" key="2">
    <citation type="submission" date="2020-01" db="EMBL/GenBank/DDBJ databases">
        <authorList>
            <person name="Campanaro S."/>
        </authorList>
    </citation>
    <scope>NUCLEOTIDE SEQUENCE</scope>
    <source>
        <strain evidence="3">AS06rmzACSIP_7</strain>
    </source>
</reference>
<organism evidence="3 4">
    <name type="scientific">Syntrophorhabdus aromaticivorans</name>
    <dbReference type="NCBI Taxonomy" id="328301"/>
    <lineage>
        <taxon>Bacteria</taxon>
        <taxon>Pseudomonadati</taxon>
        <taxon>Thermodesulfobacteriota</taxon>
        <taxon>Syntrophorhabdia</taxon>
        <taxon>Syntrophorhabdales</taxon>
        <taxon>Syntrophorhabdaceae</taxon>
        <taxon>Syntrophorhabdus</taxon>
    </lineage>
</organism>
<dbReference type="EMBL" id="JAAYEE010000167">
    <property type="protein sequence ID" value="NLW35728.1"/>
    <property type="molecule type" value="Genomic_DNA"/>
</dbReference>
<evidence type="ECO:0000256" key="1">
    <source>
        <dbReference type="ARBA" id="ARBA00009199"/>
    </source>
</evidence>
<gene>
    <name evidence="3" type="ORF">GXY80_09650</name>
</gene>
<feature type="domain" description="Amidase" evidence="2">
    <location>
        <begin position="90"/>
        <end position="390"/>
    </location>
</feature>